<comment type="caution">
    <text evidence="12">The sequence shown here is derived from an EMBL/GenBank/DDBJ whole genome shotgun (WGS) entry which is preliminary data.</text>
</comment>
<dbReference type="GO" id="GO:0009279">
    <property type="term" value="C:cell outer membrane"/>
    <property type="evidence" value="ECO:0007669"/>
    <property type="project" value="UniProtKB-SubCell"/>
</dbReference>
<keyword evidence="13" id="KW-1185">Reference proteome</keyword>
<keyword evidence="6 8" id="KW-0472">Membrane</keyword>
<keyword evidence="3 8" id="KW-1134">Transmembrane beta strand</keyword>
<name>A0A1E3GW62_9GAMM</name>
<dbReference type="EMBL" id="MCRI01000001">
    <property type="protein sequence ID" value="ODN68287.1"/>
    <property type="molecule type" value="Genomic_DNA"/>
</dbReference>
<dbReference type="Proteomes" id="UP000094379">
    <property type="component" value="Unassembled WGS sequence"/>
</dbReference>
<evidence type="ECO:0000256" key="6">
    <source>
        <dbReference type="ARBA" id="ARBA00023136"/>
    </source>
</evidence>
<keyword evidence="4 8" id="KW-0812">Transmembrane</keyword>
<dbReference type="Gene3D" id="2.40.170.20">
    <property type="entry name" value="TonB-dependent receptor, beta-barrel domain"/>
    <property type="match status" value="1"/>
</dbReference>
<dbReference type="PANTHER" id="PTHR30442:SF0">
    <property type="entry name" value="FE(3+) DICITRATE TRANSPORT PROTEIN FECA"/>
    <property type="match status" value="1"/>
</dbReference>
<evidence type="ECO:0000313" key="13">
    <source>
        <dbReference type="Proteomes" id="UP000094379"/>
    </source>
</evidence>
<dbReference type="AlphaFoldDB" id="A0A1E3GW62"/>
<evidence type="ECO:0000256" key="3">
    <source>
        <dbReference type="ARBA" id="ARBA00022452"/>
    </source>
</evidence>
<dbReference type="CDD" id="cd01347">
    <property type="entry name" value="ligand_gated_channel"/>
    <property type="match status" value="1"/>
</dbReference>
<keyword evidence="2 8" id="KW-0813">Transport</keyword>
<evidence type="ECO:0000256" key="5">
    <source>
        <dbReference type="ARBA" id="ARBA00023077"/>
    </source>
</evidence>
<evidence type="ECO:0000256" key="7">
    <source>
        <dbReference type="ARBA" id="ARBA00023237"/>
    </source>
</evidence>
<dbReference type="SUPFAM" id="SSF56935">
    <property type="entry name" value="Porins"/>
    <property type="match status" value="1"/>
</dbReference>
<proteinExistence type="inferred from homology"/>
<evidence type="ECO:0000259" key="10">
    <source>
        <dbReference type="Pfam" id="PF00593"/>
    </source>
</evidence>
<comment type="subcellular location">
    <subcellularLocation>
        <location evidence="1 8">Cell outer membrane</location>
        <topology evidence="1 8">Multi-pass membrane protein</topology>
    </subcellularLocation>
</comment>
<evidence type="ECO:0000313" key="12">
    <source>
        <dbReference type="EMBL" id="ODN68287.1"/>
    </source>
</evidence>
<dbReference type="GO" id="GO:0033214">
    <property type="term" value="P:siderophore-iron import into cell"/>
    <property type="evidence" value="ECO:0007669"/>
    <property type="project" value="TreeGrafter"/>
</dbReference>
<dbReference type="PANTHER" id="PTHR30442">
    <property type="entry name" value="IRON III DICITRATE TRANSPORT PROTEIN FECA"/>
    <property type="match status" value="1"/>
</dbReference>
<evidence type="ECO:0000256" key="9">
    <source>
        <dbReference type="RuleBase" id="RU003357"/>
    </source>
</evidence>
<dbReference type="PROSITE" id="PS52016">
    <property type="entry name" value="TONB_DEPENDENT_REC_3"/>
    <property type="match status" value="1"/>
</dbReference>
<dbReference type="PATRIC" id="fig|291169.3.peg.264"/>
<keyword evidence="7 8" id="KW-0998">Cell outer membrane</keyword>
<feature type="domain" description="TonB-dependent receptor plug" evidence="11">
    <location>
        <begin position="65"/>
        <end position="174"/>
    </location>
</feature>
<dbReference type="InterPro" id="IPR039426">
    <property type="entry name" value="TonB-dep_rcpt-like"/>
</dbReference>
<feature type="domain" description="TonB-dependent receptor-like beta-barrel" evidence="10">
    <location>
        <begin position="243"/>
        <end position="716"/>
    </location>
</feature>
<dbReference type="InterPro" id="IPR012910">
    <property type="entry name" value="Plug_dom"/>
</dbReference>
<dbReference type="InterPro" id="IPR036942">
    <property type="entry name" value="Beta-barrel_TonB_sf"/>
</dbReference>
<evidence type="ECO:0000256" key="4">
    <source>
        <dbReference type="ARBA" id="ARBA00022692"/>
    </source>
</evidence>
<evidence type="ECO:0000256" key="2">
    <source>
        <dbReference type="ARBA" id="ARBA00022448"/>
    </source>
</evidence>
<gene>
    <name evidence="12" type="primary">fecA_1</name>
    <name evidence="12" type="ORF">A9E74_00260</name>
</gene>
<comment type="similarity">
    <text evidence="8 9">Belongs to the TonB-dependent receptor family.</text>
</comment>
<evidence type="ECO:0000256" key="1">
    <source>
        <dbReference type="ARBA" id="ARBA00004571"/>
    </source>
</evidence>
<evidence type="ECO:0000256" key="8">
    <source>
        <dbReference type="PROSITE-ProRule" id="PRU01360"/>
    </source>
</evidence>
<organism evidence="12 13">
    <name type="scientific">Methylophaga muralis</name>
    <dbReference type="NCBI Taxonomy" id="291169"/>
    <lineage>
        <taxon>Bacteria</taxon>
        <taxon>Pseudomonadati</taxon>
        <taxon>Pseudomonadota</taxon>
        <taxon>Gammaproteobacteria</taxon>
        <taxon>Thiotrichales</taxon>
        <taxon>Piscirickettsiaceae</taxon>
        <taxon>Methylophaga</taxon>
    </lineage>
</organism>
<accession>A0A1E3GW62</accession>
<dbReference type="Gene3D" id="2.170.130.10">
    <property type="entry name" value="TonB-dependent receptor, plug domain"/>
    <property type="match status" value="1"/>
</dbReference>
<dbReference type="InterPro" id="IPR037066">
    <property type="entry name" value="Plug_dom_sf"/>
</dbReference>
<keyword evidence="5 9" id="KW-0798">TonB box</keyword>
<dbReference type="Pfam" id="PF00593">
    <property type="entry name" value="TonB_dep_Rec_b-barrel"/>
    <property type="match status" value="1"/>
</dbReference>
<dbReference type="STRING" id="291169.A9E74_00260"/>
<protein>
    <submittedName>
        <fullName evidence="12">Fe(3+) dicitrate transport protein FecA</fullName>
    </submittedName>
</protein>
<dbReference type="Pfam" id="PF07715">
    <property type="entry name" value="Plug"/>
    <property type="match status" value="1"/>
</dbReference>
<evidence type="ECO:0000259" key="11">
    <source>
        <dbReference type="Pfam" id="PF07715"/>
    </source>
</evidence>
<reference evidence="12 13" key="1">
    <citation type="submission" date="2016-07" db="EMBL/GenBank/DDBJ databases">
        <title>Draft Genome Sequence of Methylophaga muralis Bur 1.</title>
        <authorList>
            <person name="Vasilenko O.V."/>
            <person name="Doronina N.V."/>
            <person name="Shmareva M.N."/>
            <person name="Tarlachkov S.V."/>
            <person name="Mustakhimov I."/>
            <person name="Trotsenko Y.A."/>
        </authorList>
    </citation>
    <scope>NUCLEOTIDE SEQUENCE [LARGE SCALE GENOMIC DNA]</scope>
    <source>
        <strain evidence="12 13">Bur 1</strain>
    </source>
</reference>
<dbReference type="InterPro" id="IPR000531">
    <property type="entry name" value="Beta-barrel_TonB"/>
</dbReference>
<sequence length="745" mass="83146">MKLNSLKLDFMGFLQLEREMNLKPKILSTAIMSSLMLMPYAAIAEEDAIDTGRMTVTGILPDNLEAVSGSYSIIDEEYLESRRPVSVNEQLRTVPGVMVVPDGSMSFDLNIGIRGQNPRRSAKTMVMEDGMPLQLAPYVDPVNHYSPPSQVLSRVEVVKGAGQILYGPQTLGGAVNFLTKPVPRNGEIEGSVTSAFGNQDYRLLHGSVGFGNEIGGVMFDFTQNKGDGIFKGGEFDVRDYRFKGELNITDRQTLGLKLTHTRDRRNQTENYLTIDEYDRDPFRHPTVDLDEWEQDRDSIQLTHAFEVNDRLTINSQAYYTDVFRNGLRASNTGRPDADGVSWSRLRRCNGSDSLRVDQVDDVGVCGGRHAPRQYYSWGLETSADFAHTLFGLENDAIVGIRYHEDTAVRKQVFAENAAERKNYNLALANNSFTHETLKAQATSYYAQNTTFIGDWAVTPGFRVEHIRSSDTNNISGERGSDSDTEFLPSIGVAWNGIANTTVFAGVHKGMSPARANRDSSIQSETDAEQSVLYEVGFRNASFTGISFETTLFHNRIKDTIIDYGDFFANGGKSQQTGLEVAGRANFGEIFNTTNNFYISGAYTHIPQAKYKSTVLVDDGDEIDISGNRMQYSPRNLLNLDFGYEHVSGFDARIGVQHVGKQFVDDVNTRDEIRDDPRPDRRTGVSGIIPSYTIWNATVNYRVQNTGVTLFASVENLFDKQYLASRTEGKLPGRERLFFGGITYDF</sequence>